<reference evidence="1" key="1">
    <citation type="submission" date="2023-03" db="EMBL/GenBank/DDBJ databases">
        <title>Draft genome sequence of a Mycolicibacterium mageritense strain H4_3_1 isolated from a hybrid biological-inorganic system reactor.</title>
        <authorList>
            <person name="Feng X."/>
            <person name="Kazama D."/>
            <person name="Sato K."/>
            <person name="Kobayashi H."/>
        </authorList>
    </citation>
    <scope>NUCLEOTIDE SEQUENCE</scope>
    <source>
        <strain evidence="1">H4_3_1</strain>
    </source>
</reference>
<evidence type="ECO:0008006" key="3">
    <source>
        <dbReference type="Google" id="ProtNLM"/>
    </source>
</evidence>
<organism evidence="1 2">
    <name type="scientific">Mycolicibacterium mageritense</name>
    <name type="common">Mycobacterium mageritense</name>
    <dbReference type="NCBI Taxonomy" id="53462"/>
    <lineage>
        <taxon>Bacteria</taxon>
        <taxon>Bacillati</taxon>
        <taxon>Actinomycetota</taxon>
        <taxon>Actinomycetes</taxon>
        <taxon>Mycobacteriales</taxon>
        <taxon>Mycobacteriaceae</taxon>
        <taxon>Mycolicibacterium</taxon>
    </lineage>
</organism>
<accession>A0AAI8XPA0</accession>
<gene>
    <name evidence="1" type="ORF">hbim_03741</name>
</gene>
<dbReference type="EMBL" id="AP027452">
    <property type="protein sequence ID" value="BDY29801.1"/>
    <property type="molecule type" value="Genomic_DNA"/>
</dbReference>
<proteinExistence type="predicted"/>
<evidence type="ECO:0000313" key="2">
    <source>
        <dbReference type="Proteomes" id="UP001241092"/>
    </source>
</evidence>
<sequence length="301" mass="31919">MGIAAATALLLTGCTETAAPAPTEPVDRQSVLRTLRGIDTCALFAGAETVAGHDVTIEGPASPLSCDARFGDADQKTDGSIALNSVSGRPTNEPSWVKHRTIDGIDVTTASSLDDPQIGSRDQVVSASCQFTARYPEQVTLMVMVSAPPDTDGCAIAEELTRTAMREYPKKPQWGSTDVARTVLTGADPCAVVRRLQPAHRIDVDVTNSSVNSCAFTLDGVPDLLVDFAYGDPTLLEYNADQFTVDGHRVSGDKASGIFDVVVGDQFTVGDRTLIPQVTIIDSSADMDRVRLIAQAVADEY</sequence>
<protein>
    <recommendedName>
        <fullName evidence="3">DUF3558 domain-containing protein</fullName>
    </recommendedName>
</protein>
<evidence type="ECO:0000313" key="1">
    <source>
        <dbReference type="EMBL" id="BDY29801.1"/>
    </source>
</evidence>
<dbReference type="AlphaFoldDB" id="A0AAI8XPA0"/>
<dbReference type="Proteomes" id="UP001241092">
    <property type="component" value="Chromosome"/>
</dbReference>
<name>A0AAI8XPA0_MYCME</name>